<reference evidence="1" key="2">
    <citation type="submission" date="2021-09" db="EMBL/GenBank/DDBJ databases">
        <authorList>
            <person name="Gilroy R."/>
        </authorList>
    </citation>
    <scope>NUCLEOTIDE SEQUENCE</scope>
    <source>
        <strain evidence="1">316</strain>
    </source>
</reference>
<organism evidence="1 2">
    <name type="scientific">Methylorubrum populi</name>
    <dbReference type="NCBI Taxonomy" id="223967"/>
    <lineage>
        <taxon>Bacteria</taxon>
        <taxon>Pseudomonadati</taxon>
        <taxon>Pseudomonadota</taxon>
        <taxon>Alphaproteobacteria</taxon>
        <taxon>Hyphomicrobiales</taxon>
        <taxon>Methylobacteriaceae</taxon>
        <taxon>Methylorubrum</taxon>
    </lineage>
</organism>
<dbReference type="EMBL" id="DYYG01000043">
    <property type="protein sequence ID" value="HJE24914.1"/>
    <property type="molecule type" value="Genomic_DNA"/>
</dbReference>
<name>A0A921E3L8_9HYPH</name>
<sequence>MRVSTRIVLIRQQASLMLDQTLSAATQAKTVADYHRERIAEAEAVNRQIGGRTPDREDYVNGSRSQNFEAIQPGNSIISRFELVTDLFAWIRDQLRDHSPVLTGAYRESHTFYADGVEADPANPPEADEYAFLSGLPYSRKIEGIPGVRKPQSKQAHDGVYQAVATLAARRFGNSASIFFAFRSPLLSYVAGGANRAERAALRNQPARRSVMALERQTRVPAVIIRT</sequence>
<accession>A0A921E3L8</accession>
<proteinExistence type="predicted"/>
<dbReference type="AlphaFoldDB" id="A0A921E3L8"/>
<dbReference type="Proteomes" id="UP000742631">
    <property type="component" value="Unassembled WGS sequence"/>
</dbReference>
<reference evidence="1" key="1">
    <citation type="journal article" date="2021" name="PeerJ">
        <title>Extensive microbial diversity within the chicken gut microbiome revealed by metagenomics and culture.</title>
        <authorList>
            <person name="Gilroy R."/>
            <person name="Ravi A."/>
            <person name="Getino M."/>
            <person name="Pursley I."/>
            <person name="Horton D.L."/>
            <person name="Alikhan N.F."/>
            <person name="Baker D."/>
            <person name="Gharbi K."/>
            <person name="Hall N."/>
            <person name="Watson M."/>
            <person name="Adriaenssens E.M."/>
            <person name="Foster-Nyarko E."/>
            <person name="Jarju S."/>
            <person name="Secka A."/>
            <person name="Antonio M."/>
            <person name="Oren A."/>
            <person name="Chaudhuri R.R."/>
            <person name="La Ragione R."/>
            <person name="Hildebrand F."/>
            <person name="Pallen M.J."/>
        </authorList>
    </citation>
    <scope>NUCLEOTIDE SEQUENCE</scope>
    <source>
        <strain evidence="1">316</strain>
    </source>
</reference>
<comment type="caution">
    <text evidence="1">The sequence shown here is derived from an EMBL/GenBank/DDBJ whole genome shotgun (WGS) entry which is preliminary data.</text>
</comment>
<gene>
    <name evidence="1" type="ORF">K8W01_14760</name>
</gene>
<evidence type="ECO:0000313" key="1">
    <source>
        <dbReference type="EMBL" id="HJE24914.1"/>
    </source>
</evidence>
<protein>
    <submittedName>
        <fullName evidence="1">Uncharacterized protein</fullName>
    </submittedName>
</protein>
<evidence type="ECO:0000313" key="2">
    <source>
        <dbReference type="Proteomes" id="UP000742631"/>
    </source>
</evidence>